<evidence type="ECO:0000256" key="1">
    <source>
        <dbReference type="SAM" id="MobiDB-lite"/>
    </source>
</evidence>
<evidence type="ECO:0000313" key="2">
    <source>
        <dbReference type="EMBL" id="GAC93516.1"/>
    </source>
</evidence>
<reference evidence="3" key="1">
    <citation type="journal article" date="2013" name="Genome Announc.">
        <title>Draft genome sequence of the basidiomycetous yeast-like fungus Pseudozyma hubeiensis SY62, which produces an abundant amount of the biosurfactant mannosylerythritol lipids.</title>
        <authorList>
            <person name="Konishi M."/>
            <person name="Hatada Y."/>
            <person name="Horiuchi J."/>
        </authorList>
    </citation>
    <scope>NUCLEOTIDE SEQUENCE [LARGE SCALE GENOMIC DNA]</scope>
    <source>
        <strain evidence="3">SY62</strain>
    </source>
</reference>
<name>R9NY06_PSEHS</name>
<keyword evidence="3" id="KW-1185">Reference proteome</keyword>
<feature type="region of interest" description="Disordered" evidence="1">
    <location>
        <begin position="60"/>
        <end position="86"/>
    </location>
</feature>
<dbReference type="GeneID" id="24106382"/>
<dbReference type="EMBL" id="DF238776">
    <property type="protein sequence ID" value="GAC93516.1"/>
    <property type="molecule type" value="Genomic_DNA"/>
</dbReference>
<organism evidence="2 3">
    <name type="scientific">Pseudozyma hubeiensis (strain SY62)</name>
    <name type="common">Yeast</name>
    <dbReference type="NCBI Taxonomy" id="1305764"/>
    <lineage>
        <taxon>Eukaryota</taxon>
        <taxon>Fungi</taxon>
        <taxon>Dikarya</taxon>
        <taxon>Basidiomycota</taxon>
        <taxon>Ustilaginomycotina</taxon>
        <taxon>Ustilaginomycetes</taxon>
        <taxon>Ustilaginales</taxon>
        <taxon>Ustilaginaceae</taxon>
        <taxon>Pseudozyma</taxon>
    </lineage>
</organism>
<sequence length="142" mass="15564">MNRFSAMDRCIRSTGRLCCSLLRDDEPCFRRSSNLSLDLAARLRDDSRIKTGTTPWHKSACVRRSSETETTRPGESTKSVSTMLSPRRAEEGVACFDRPHAASLDGKLAEGCGSSNPRNLTSSSTVLTHRKNCGLNGSILDL</sequence>
<dbReference type="Proteomes" id="UP000014071">
    <property type="component" value="Unassembled WGS sequence"/>
</dbReference>
<dbReference type="RefSeq" id="XP_012187103.1">
    <property type="nucleotide sequence ID" value="XM_012331713.1"/>
</dbReference>
<proteinExistence type="predicted"/>
<feature type="compositionally biased region" description="Polar residues" evidence="1">
    <location>
        <begin position="73"/>
        <end position="84"/>
    </location>
</feature>
<dbReference type="HOGENOM" id="CLU_1816643_0_0_1"/>
<dbReference type="AlphaFoldDB" id="R9NY06"/>
<accession>R9NY06</accession>
<protein>
    <submittedName>
        <fullName evidence="2">Uncharacterized protein</fullName>
    </submittedName>
</protein>
<gene>
    <name evidence="2" type="ORF">PHSY_001081</name>
</gene>
<evidence type="ECO:0000313" key="3">
    <source>
        <dbReference type="Proteomes" id="UP000014071"/>
    </source>
</evidence>